<protein>
    <submittedName>
        <fullName evidence="3">Exonuclease mut-7 homolog</fullName>
    </submittedName>
</protein>
<dbReference type="PANTHER" id="PTHR47765">
    <property type="entry name" value="3'-5' EXONUCLEASE DOMAIN-CONTAINING PROTEIN"/>
    <property type="match status" value="1"/>
</dbReference>
<keyword evidence="4" id="KW-1185">Reference proteome</keyword>
<dbReference type="EMBL" id="CAICTM010000942">
    <property type="protein sequence ID" value="CAB9518539.1"/>
    <property type="molecule type" value="Genomic_DNA"/>
</dbReference>
<evidence type="ECO:0000256" key="1">
    <source>
        <dbReference type="SAM" id="MobiDB-lite"/>
    </source>
</evidence>
<proteinExistence type="predicted"/>
<organism evidence="3 4">
    <name type="scientific">Seminavis robusta</name>
    <dbReference type="NCBI Taxonomy" id="568900"/>
    <lineage>
        <taxon>Eukaryota</taxon>
        <taxon>Sar</taxon>
        <taxon>Stramenopiles</taxon>
        <taxon>Ochrophyta</taxon>
        <taxon>Bacillariophyta</taxon>
        <taxon>Bacillariophyceae</taxon>
        <taxon>Bacillariophycidae</taxon>
        <taxon>Naviculales</taxon>
        <taxon>Naviculaceae</taxon>
        <taxon>Seminavis</taxon>
    </lineage>
</organism>
<dbReference type="OrthoDB" id="10261556at2759"/>
<keyword evidence="3" id="KW-0540">Nuclease</keyword>
<dbReference type="AlphaFoldDB" id="A0A9N8EH69"/>
<keyword evidence="3" id="KW-0378">Hydrolase</keyword>
<accession>A0A9N8EH69</accession>
<sequence>MSSMKSGSAGDVDNHHQFKNTVPSLPKKSKISQQRLETILRCLSLPIDAQKEWKPADILSCLQSFLSARGTIQSSPGVYNTEPTIHSQIAATVLDVRSEFHQIIVSSPLRKNWRAESRKALEAATQALLLGSTSSGRLATLLVGHSLALEPCKDPSGNRAIASAMVAILFKGNNTESLGIVSHGLFAAVFREATESIKFQSNDWRILARLAKAEQVNCLHDDQMAGKVVTILGQTLGLNESDQVVVSKSDASSSLALAAQLQPWQLLEPQRLVKIAIHHDLWHAAEQICASAPDHPSAVDALLEGAMQTQRYRQADQFATTFYEQGGKTRYLEARYLHACSTITKVIQKGAIPLIKQVDRVDKAAQKVVQSTTTTTTYDPSTVGTEIRDYALQQLVGTGNLDAAQRFAETFDLEYVLDQEAILQAQQARRATYLQFEDLLPGSPPDLLSSPKALLAAVQELEEDDKVFGFDTEWNQEHGGVDVCQIASLKRVILIDIPTLSSTPEGADALEKTIGRLFASFPAITMVGFSCKQDIKKLRTSGSWFGRSQPVKNVQDLQTLAASSDHKMSRLGLSRVCERYLGKPLDKSEQCSQWNERPLSLRQRTYAALDAWTVRAIYDKVKDTTVAS</sequence>
<evidence type="ECO:0000259" key="2">
    <source>
        <dbReference type="SMART" id="SM00474"/>
    </source>
</evidence>
<evidence type="ECO:0000313" key="4">
    <source>
        <dbReference type="Proteomes" id="UP001153069"/>
    </source>
</evidence>
<dbReference type="InterPro" id="IPR002562">
    <property type="entry name" value="3'-5'_exonuclease_dom"/>
</dbReference>
<gene>
    <name evidence="3" type="ORF">SEMRO_944_G222870.1</name>
</gene>
<dbReference type="GO" id="GO:0008408">
    <property type="term" value="F:3'-5' exonuclease activity"/>
    <property type="evidence" value="ECO:0007669"/>
    <property type="project" value="InterPro"/>
</dbReference>
<dbReference type="InterPro" id="IPR012337">
    <property type="entry name" value="RNaseH-like_sf"/>
</dbReference>
<dbReference type="SUPFAM" id="SSF53098">
    <property type="entry name" value="Ribonuclease H-like"/>
    <property type="match status" value="1"/>
</dbReference>
<dbReference type="InterPro" id="IPR036397">
    <property type="entry name" value="RNaseH_sf"/>
</dbReference>
<reference evidence="3" key="1">
    <citation type="submission" date="2020-06" db="EMBL/GenBank/DDBJ databases">
        <authorList>
            <consortium name="Plant Systems Biology data submission"/>
        </authorList>
    </citation>
    <scope>NUCLEOTIDE SEQUENCE</scope>
    <source>
        <strain evidence="3">D6</strain>
    </source>
</reference>
<dbReference type="InterPro" id="IPR052408">
    <property type="entry name" value="Exonuclease_MUT-7-like"/>
</dbReference>
<dbReference type="PANTHER" id="PTHR47765:SF2">
    <property type="entry name" value="EXONUCLEASE MUT-7 HOMOLOG"/>
    <property type="match status" value="1"/>
</dbReference>
<dbReference type="Gene3D" id="3.30.420.10">
    <property type="entry name" value="Ribonuclease H-like superfamily/Ribonuclease H"/>
    <property type="match status" value="1"/>
</dbReference>
<dbReference type="SMART" id="SM00474">
    <property type="entry name" value="35EXOc"/>
    <property type="match status" value="1"/>
</dbReference>
<dbReference type="GO" id="GO:0006139">
    <property type="term" value="P:nucleobase-containing compound metabolic process"/>
    <property type="evidence" value="ECO:0007669"/>
    <property type="project" value="InterPro"/>
</dbReference>
<dbReference type="Proteomes" id="UP001153069">
    <property type="component" value="Unassembled WGS sequence"/>
</dbReference>
<feature type="region of interest" description="Disordered" evidence="1">
    <location>
        <begin position="1"/>
        <end position="29"/>
    </location>
</feature>
<dbReference type="Pfam" id="PF01612">
    <property type="entry name" value="DNA_pol_A_exo1"/>
    <property type="match status" value="1"/>
</dbReference>
<keyword evidence="3" id="KW-0269">Exonuclease</keyword>
<evidence type="ECO:0000313" key="3">
    <source>
        <dbReference type="EMBL" id="CAB9518539.1"/>
    </source>
</evidence>
<name>A0A9N8EH69_9STRA</name>
<feature type="domain" description="3'-5' exonuclease" evidence="2">
    <location>
        <begin position="445"/>
        <end position="626"/>
    </location>
</feature>
<comment type="caution">
    <text evidence="3">The sequence shown here is derived from an EMBL/GenBank/DDBJ whole genome shotgun (WGS) entry which is preliminary data.</text>
</comment>
<dbReference type="GO" id="GO:0003676">
    <property type="term" value="F:nucleic acid binding"/>
    <property type="evidence" value="ECO:0007669"/>
    <property type="project" value="InterPro"/>
</dbReference>